<name>A0A1Y5SCB4_9RHOB</name>
<reference evidence="4 5" key="1">
    <citation type="submission" date="2017-03" db="EMBL/GenBank/DDBJ databases">
        <authorList>
            <person name="Afonso C.L."/>
            <person name="Miller P.J."/>
            <person name="Scott M.A."/>
            <person name="Spackman E."/>
            <person name="Goraichik I."/>
            <person name="Dimitrov K.M."/>
            <person name="Suarez D.L."/>
            <person name="Swayne D.E."/>
        </authorList>
    </citation>
    <scope>NUCLEOTIDE SEQUENCE [LARGE SCALE GENOMIC DNA]</scope>
    <source>
        <strain evidence="4 5">CECT 8397</strain>
    </source>
</reference>
<dbReference type="EMBL" id="FWFT01000002">
    <property type="protein sequence ID" value="SLN35947.1"/>
    <property type="molecule type" value="Genomic_DNA"/>
</dbReference>
<evidence type="ECO:0000256" key="1">
    <source>
        <dbReference type="ARBA" id="ARBA00022729"/>
    </source>
</evidence>
<dbReference type="OrthoDB" id="189250at2"/>
<dbReference type="Gene3D" id="2.40.160.20">
    <property type="match status" value="1"/>
</dbReference>
<dbReference type="InterPro" id="IPR027385">
    <property type="entry name" value="Beta-barrel_OMP"/>
</dbReference>
<evidence type="ECO:0000313" key="5">
    <source>
        <dbReference type="Proteomes" id="UP000193623"/>
    </source>
</evidence>
<evidence type="ECO:0000259" key="3">
    <source>
        <dbReference type="Pfam" id="PF13505"/>
    </source>
</evidence>
<keyword evidence="1 2" id="KW-0732">Signal</keyword>
<dbReference type="AlphaFoldDB" id="A0A1Y5SCB4"/>
<dbReference type="Pfam" id="PF13505">
    <property type="entry name" value="OMP_b-brl"/>
    <property type="match status" value="1"/>
</dbReference>
<proteinExistence type="predicted"/>
<feature type="domain" description="Outer membrane protein beta-barrel" evidence="3">
    <location>
        <begin position="10"/>
        <end position="222"/>
    </location>
</feature>
<dbReference type="RefSeq" id="WP_159453115.1">
    <property type="nucleotide sequence ID" value="NZ_FWFT01000002.1"/>
</dbReference>
<keyword evidence="5" id="KW-1185">Reference proteome</keyword>
<gene>
    <name evidence="4" type="ORF">PSJ8397_01820</name>
</gene>
<evidence type="ECO:0000313" key="4">
    <source>
        <dbReference type="EMBL" id="SLN35947.1"/>
    </source>
</evidence>
<feature type="chain" id="PRO_5013255255" description="Outer membrane protein beta-barrel domain-containing protein" evidence="2">
    <location>
        <begin position="20"/>
        <end position="224"/>
    </location>
</feature>
<dbReference type="InterPro" id="IPR011250">
    <property type="entry name" value="OMP/PagP_B-barrel"/>
</dbReference>
<evidence type="ECO:0000256" key="2">
    <source>
        <dbReference type="SAM" id="SignalP"/>
    </source>
</evidence>
<feature type="signal peptide" evidence="2">
    <location>
        <begin position="1"/>
        <end position="19"/>
    </location>
</feature>
<protein>
    <recommendedName>
        <fullName evidence="3">Outer membrane protein beta-barrel domain-containing protein</fullName>
    </recommendedName>
</protein>
<accession>A0A1Y5SCB4</accession>
<organism evidence="4 5">
    <name type="scientific">Pseudooctadecabacter jejudonensis</name>
    <dbReference type="NCBI Taxonomy" id="1391910"/>
    <lineage>
        <taxon>Bacteria</taxon>
        <taxon>Pseudomonadati</taxon>
        <taxon>Pseudomonadota</taxon>
        <taxon>Alphaproteobacteria</taxon>
        <taxon>Rhodobacterales</taxon>
        <taxon>Paracoccaceae</taxon>
        <taxon>Pseudooctadecabacter</taxon>
    </lineage>
</organism>
<dbReference type="Proteomes" id="UP000193623">
    <property type="component" value="Unassembled WGS sequence"/>
</dbReference>
<sequence length="224" mass="23246">MFKSLPIFAATLFATSAMAEGHSSTALYGFAFGGFAVSQEPTFEGVVGGNPANVQTFFDDGHSIGFGVGRGLPQLGDGVRGEIELSYSETNIDNTDFSGNGPGQEPANGGLNTTRLFANLYKDFPTAGPVTPYLGGGLGIASTDFDISYGPGVTLADTDEGLTAQIIAGGAYAVSDTMDVFADVRFIRDFDIESARRAPDGTITGSVGDDVDTVTVNFGVRFAF</sequence>
<dbReference type="SUPFAM" id="SSF56925">
    <property type="entry name" value="OMPA-like"/>
    <property type="match status" value="1"/>
</dbReference>